<protein>
    <submittedName>
        <fullName evidence="3">TolC family protein</fullName>
    </submittedName>
</protein>
<dbReference type="Proteomes" id="UP000256561">
    <property type="component" value="Unassembled WGS sequence"/>
</dbReference>
<dbReference type="InterPro" id="IPR010131">
    <property type="entry name" value="MdtP/NodT-like"/>
</dbReference>
<accession>A0A3D8MFY4</accession>
<dbReference type="SUPFAM" id="SSF56954">
    <property type="entry name" value="Outer membrane efflux proteins (OEP)"/>
    <property type="match status" value="1"/>
</dbReference>
<evidence type="ECO:0000256" key="1">
    <source>
        <dbReference type="SAM" id="Coils"/>
    </source>
</evidence>
<keyword evidence="1" id="KW-0175">Coiled coil</keyword>
<dbReference type="PANTHER" id="PTHR30203:SF24">
    <property type="entry name" value="BLR4935 PROTEIN"/>
    <property type="match status" value="1"/>
</dbReference>
<sequence>MLVNTLRSVRLGILFCGFLQAVSAHSQEALSLQHAIDIALSNDPWVKGSLLKQQALEEQVVAAGTLPDPTVSIGLMNLPMDSWSFDQEAMTQFKIGVTQMFPRGDALEIRQGQLKAESQKYPLLRDDRRATIESKVTQLWLEVYQAQATIALIEQDKALFEQLVEVTRASYASATGKTRQQDIIRAQLELVQLDDRLTVQYQQLEAAAAQLSEWLYQFDAANPDMLMNFDNVVLAEGVAERLPELTLDPLADAGLSRSELARRLAGHPAILAIDVSQQVAHKETELARQQNQPQWGVNASYAYRDSAPNGMDRADFFSVGVTFDLPLFSENRQDKQVSASVAMAESVKTEKLLTLKAMLSQVEKGLRQLARLRQRDGLYSEELLAQVREQSEASLTAYTNDDGDFAEVIRARIAELNAKIAALQIEVDILKITAQLNYYFAQSGSNPAPVMGDN</sequence>
<keyword evidence="2" id="KW-0732">Signal</keyword>
<organism evidence="3 4">
    <name type="scientific">Alteromonas aestuariivivens</name>
    <dbReference type="NCBI Taxonomy" id="1938339"/>
    <lineage>
        <taxon>Bacteria</taxon>
        <taxon>Pseudomonadati</taxon>
        <taxon>Pseudomonadota</taxon>
        <taxon>Gammaproteobacteria</taxon>
        <taxon>Alteromonadales</taxon>
        <taxon>Alteromonadaceae</taxon>
        <taxon>Alteromonas/Salinimonas group</taxon>
        <taxon>Alteromonas</taxon>
    </lineage>
</organism>
<gene>
    <name evidence="3" type="ORF">DXV75_01305</name>
</gene>
<dbReference type="Gene3D" id="1.20.1600.10">
    <property type="entry name" value="Outer membrane efflux proteins (OEP)"/>
    <property type="match status" value="1"/>
</dbReference>
<dbReference type="GO" id="GO:0015562">
    <property type="term" value="F:efflux transmembrane transporter activity"/>
    <property type="evidence" value="ECO:0007669"/>
    <property type="project" value="InterPro"/>
</dbReference>
<dbReference type="RefSeq" id="WP_115591418.1">
    <property type="nucleotide sequence ID" value="NZ_QRHA01000001.1"/>
</dbReference>
<comment type="caution">
    <text evidence="3">The sequence shown here is derived from an EMBL/GenBank/DDBJ whole genome shotgun (WGS) entry which is preliminary data.</text>
</comment>
<reference evidence="4" key="1">
    <citation type="submission" date="2018-08" db="EMBL/GenBank/DDBJ databases">
        <authorList>
            <person name="Zhang J."/>
            <person name="Du Z.-J."/>
        </authorList>
    </citation>
    <scope>NUCLEOTIDE SEQUENCE [LARGE SCALE GENOMIC DNA]</scope>
    <source>
        <strain evidence="4">KCTC 52655</strain>
    </source>
</reference>
<feature type="coiled-coil region" evidence="1">
    <location>
        <begin position="406"/>
        <end position="433"/>
    </location>
</feature>
<evidence type="ECO:0000313" key="4">
    <source>
        <dbReference type="Proteomes" id="UP000256561"/>
    </source>
</evidence>
<proteinExistence type="predicted"/>
<evidence type="ECO:0000313" key="3">
    <source>
        <dbReference type="EMBL" id="RDV29128.1"/>
    </source>
</evidence>
<keyword evidence="4" id="KW-1185">Reference proteome</keyword>
<dbReference type="AlphaFoldDB" id="A0A3D8MFY4"/>
<evidence type="ECO:0000256" key="2">
    <source>
        <dbReference type="SAM" id="SignalP"/>
    </source>
</evidence>
<feature type="chain" id="PRO_5017792350" evidence="2">
    <location>
        <begin position="27"/>
        <end position="454"/>
    </location>
</feature>
<name>A0A3D8MFY4_9ALTE</name>
<dbReference type="OrthoDB" id="5607838at2"/>
<feature type="signal peptide" evidence="2">
    <location>
        <begin position="1"/>
        <end position="26"/>
    </location>
</feature>
<dbReference type="EMBL" id="QRHA01000001">
    <property type="protein sequence ID" value="RDV29128.1"/>
    <property type="molecule type" value="Genomic_DNA"/>
</dbReference>
<dbReference type="PANTHER" id="PTHR30203">
    <property type="entry name" value="OUTER MEMBRANE CATION EFFLUX PROTEIN"/>
    <property type="match status" value="1"/>
</dbReference>